<dbReference type="PATRIC" id="fig|298794.3.peg.6215"/>
<evidence type="ECO:0000313" key="2">
    <source>
        <dbReference type="Proteomes" id="UP000035955"/>
    </source>
</evidence>
<sequence>SAFIGSYGEQSFGKASRSNLAALGSVLGVTPLGNPTLASFAFNSVLRDTNQIVAGASLIWSPIKDLDIGVEGLYARQALGSGRVVDANKTTAVPNGVNAAGLPTFNGAVLPTVSSTDSFQLRMRVQRDF</sequence>
<protein>
    <submittedName>
        <fullName evidence="1">Porin</fullName>
    </submittedName>
</protein>
<organism evidence="1 2">
    <name type="scientific">Methylobacterium variabile</name>
    <dbReference type="NCBI Taxonomy" id="298794"/>
    <lineage>
        <taxon>Bacteria</taxon>
        <taxon>Pseudomonadati</taxon>
        <taxon>Pseudomonadota</taxon>
        <taxon>Alphaproteobacteria</taxon>
        <taxon>Hyphomicrobiales</taxon>
        <taxon>Methylobacteriaceae</taxon>
        <taxon>Methylobacterium</taxon>
    </lineage>
</organism>
<accession>A0A0J6RWV9</accession>
<keyword evidence="2" id="KW-1185">Reference proteome</keyword>
<reference evidence="1 2" key="1">
    <citation type="submission" date="2015-03" db="EMBL/GenBank/DDBJ databases">
        <title>Genome sequencing of Methylobacterium variabile DSM 16961.</title>
        <authorList>
            <person name="Chaudhry V."/>
            <person name="Patil P.B."/>
        </authorList>
    </citation>
    <scope>NUCLEOTIDE SEQUENCE [LARGE SCALE GENOMIC DNA]</scope>
    <source>
        <strain evidence="1 2">DSM 16961</strain>
    </source>
</reference>
<dbReference type="AlphaFoldDB" id="A0A0J6RWV9"/>
<gene>
    <name evidence="1" type="ORF">VQ02_34345</name>
</gene>
<feature type="non-terminal residue" evidence="1">
    <location>
        <position position="1"/>
    </location>
</feature>
<dbReference type="Proteomes" id="UP000035955">
    <property type="component" value="Unassembled WGS sequence"/>
</dbReference>
<evidence type="ECO:0000313" key="1">
    <source>
        <dbReference type="EMBL" id="KMO25864.1"/>
    </source>
</evidence>
<proteinExistence type="predicted"/>
<dbReference type="EMBL" id="LABY01000521">
    <property type="protein sequence ID" value="KMO25864.1"/>
    <property type="molecule type" value="Genomic_DNA"/>
</dbReference>
<name>A0A0J6RWV9_9HYPH</name>
<comment type="caution">
    <text evidence="1">The sequence shown here is derived from an EMBL/GenBank/DDBJ whole genome shotgun (WGS) entry which is preliminary data.</text>
</comment>